<dbReference type="SMART" id="SM00060">
    <property type="entry name" value="FN3"/>
    <property type="match status" value="1"/>
</dbReference>
<evidence type="ECO:0000313" key="5">
    <source>
        <dbReference type="EnsemblMetazoa" id="XP_019848708.1"/>
    </source>
</evidence>
<keyword evidence="2" id="KW-1133">Transmembrane helix</keyword>
<dbReference type="RefSeq" id="XP_019848708.1">
    <property type="nucleotide sequence ID" value="XM_019993149.1"/>
</dbReference>
<dbReference type="GeneID" id="109580217"/>
<dbReference type="PANTHER" id="PTHR26391">
    <property type="entry name" value="INACTIVE TYROSINE-PROTEIN KINASE 7"/>
    <property type="match status" value="1"/>
</dbReference>
<dbReference type="Gene3D" id="2.60.40.10">
    <property type="entry name" value="Immunoglobulins"/>
    <property type="match status" value="1"/>
</dbReference>
<dbReference type="InterPro" id="IPR013783">
    <property type="entry name" value="Ig-like_fold"/>
</dbReference>
<dbReference type="Pfam" id="PF00041">
    <property type="entry name" value="fn3"/>
    <property type="match status" value="1"/>
</dbReference>
<keyword evidence="2" id="KW-0472">Membrane</keyword>
<feature type="region of interest" description="Disordered" evidence="1">
    <location>
        <begin position="586"/>
        <end position="637"/>
    </location>
</feature>
<dbReference type="InterPro" id="IPR036116">
    <property type="entry name" value="FN3_sf"/>
</dbReference>
<evidence type="ECO:0000256" key="1">
    <source>
        <dbReference type="SAM" id="MobiDB-lite"/>
    </source>
</evidence>
<dbReference type="EnsemblMetazoa" id="XM_019993149.1">
    <property type="protein sequence ID" value="XP_019848708.1"/>
    <property type="gene ID" value="LOC109580217"/>
</dbReference>
<dbReference type="KEGG" id="aqu:109580217"/>
<evidence type="ECO:0000313" key="6">
    <source>
        <dbReference type="Proteomes" id="UP000007879"/>
    </source>
</evidence>
<accession>A0AAN0IWA1</accession>
<dbReference type="PROSITE" id="PS50853">
    <property type="entry name" value="FN3"/>
    <property type="match status" value="1"/>
</dbReference>
<protein>
    <recommendedName>
        <fullName evidence="4">Fibronectin type-III domain-containing protein</fullName>
    </recommendedName>
</protein>
<feature type="compositionally biased region" description="Polar residues" evidence="1">
    <location>
        <begin position="614"/>
        <end position="627"/>
    </location>
</feature>
<dbReference type="InterPro" id="IPR003961">
    <property type="entry name" value="FN3_dom"/>
</dbReference>
<evidence type="ECO:0000259" key="4">
    <source>
        <dbReference type="PROSITE" id="PS50853"/>
    </source>
</evidence>
<keyword evidence="6" id="KW-1185">Reference proteome</keyword>
<reference evidence="6" key="1">
    <citation type="journal article" date="2010" name="Nature">
        <title>The Amphimedon queenslandica genome and the evolution of animal complexity.</title>
        <authorList>
            <person name="Srivastava M."/>
            <person name="Simakov O."/>
            <person name="Chapman J."/>
            <person name="Fahey B."/>
            <person name="Gauthier M.E."/>
            <person name="Mitros T."/>
            <person name="Richards G.S."/>
            <person name="Conaco C."/>
            <person name="Dacre M."/>
            <person name="Hellsten U."/>
            <person name="Larroux C."/>
            <person name="Putnam N.H."/>
            <person name="Stanke M."/>
            <person name="Adamska M."/>
            <person name="Darling A."/>
            <person name="Degnan S.M."/>
            <person name="Oakley T.H."/>
            <person name="Plachetzki D.C."/>
            <person name="Zhai Y."/>
            <person name="Adamski M."/>
            <person name="Calcino A."/>
            <person name="Cummins S.F."/>
            <person name="Goodstein D.M."/>
            <person name="Harris C."/>
            <person name="Jackson D.J."/>
            <person name="Leys S.P."/>
            <person name="Shu S."/>
            <person name="Woodcroft B.J."/>
            <person name="Vervoort M."/>
            <person name="Kosik K.S."/>
            <person name="Manning G."/>
            <person name="Degnan B.M."/>
            <person name="Rokhsar D.S."/>
        </authorList>
    </citation>
    <scope>NUCLEOTIDE SEQUENCE [LARGE SCALE GENOMIC DNA]</scope>
</reference>
<dbReference type="PRINTS" id="PR00014">
    <property type="entry name" value="FNTYPEIII"/>
</dbReference>
<organism evidence="5 6">
    <name type="scientific">Amphimedon queenslandica</name>
    <name type="common">Sponge</name>
    <dbReference type="NCBI Taxonomy" id="400682"/>
    <lineage>
        <taxon>Eukaryota</taxon>
        <taxon>Metazoa</taxon>
        <taxon>Porifera</taxon>
        <taxon>Demospongiae</taxon>
        <taxon>Heteroscleromorpha</taxon>
        <taxon>Haplosclerida</taxon>
        <taxon>Niphatidae</taxon>
        <taxon>Amphimedon</taxon>
    </lineage>
</organism>
<dbReference type="PANTHER" id="PTHR26391:SF18">
    <property type="entry name" value="PROTEIN KINASE RECEPTOR TIE-1, PUTATIVE-RELATED"/>
    <property type="match status" value="1"/>
</dbReference>
<feature type="domain" description="Fibronectin type-III" evidence="4">
    <location>
        <begin position="129"/>
        <end position="229"/>
    </location>
</feature>
<feature type="transmembrane region" description="Helical" evidence="2">
    <location>
        <begin position="448"/>
        <end position="480"/>
    </location>
</feature>
<evidence type="ECO:0000256" key="2">
    <source>
        <dbReference type="SAM" id="Phobius"/>
    </source>
</evidence>
<dbReference type="SUPFAM" id="SSF49265">
    <property type="entry name" value="Fibronectin type III"/>
    <property type="match status" value="1"/>
</dbReference>
<name>A0AAN0IWA1_AMPQE</name>
<reference evidence="5" key="2">
    <citation type="submission" date="2024-06" db="UniProtKB">
        <authorList>
            <consortium name="EnsemblMetazoa"/>
        </authorList>
    </citation>
    <scope>IDENTIFICATION</scope>
</reference>
<keyword evidence="3" id="KW-0732">Signal</keyword>
<dbReference type="Proteomes" id="UP000007879">
    <property type="component" value="Unassembled WGS sequence"/>
</dbReference>
<sequence length="637" mass="67472">MESSWLFLLLTYILFPKEVHGQDLSCRILNSTYVANGTDVSLNCTTPSPSIRWDLPSGSEISFAGSDPEGDIKMADGFTATYVVRGMPSTSSLDFTLSTSHNGTAVACIDANIIGDGSKSCLILVTIFPPQIPLNQSINSITFESVMLQWSPPSFNGGSVITSYIISVTPSPSGDSTCPGGQCNTTGLSFNVTGLDPQEEYQFNISAVNIAGKGESASVNVTPVTVYPPLTDPPQLCLNYSDNDGLISSITWNCSSIGNATTPLRTSYTVCINNNCSMVSPGSCSMSLPVNCSDTYNVNVSINNVIGSSDPSPTASINTDILQSPVVDINMITDESIRINYAPFNACSNFPLSNINVILNNLNTSSMDTRSVAYDTNGMITLGLLNASTRYTYSISLVVNGNEVCDGSQVNGFMTSPTGDNGEDNTPSPSPSPTPPTTTSTSTSPLSLGAIIGIAVGIAVGVILIVLEAVYIIIVICCCLRNKDKSVNFNRGSRDSAAEPIALVDKKDHGSSPAAGQPIYQEAISSEDIQREAVPTTGELYAQPNKGSVRHPPPQPQAELATYQDPSTIQRTQAPNMEYLYAEVDKSKAQQQPAQVDKEKKGGDGTVYADLDLKNTQGGPVTESNPANIIYSDAHNN</sequence>
<proteinExistence type="predicted"/>
<feature type="signal peptide" evidence="3">
    <location>
        <begin position="1"/>
        <end position="21"/>
    </location>
</feature>
<feature type="compositionally biased region" description="Polar residues" evidence="1">
    <location>
        <begin position="410"/>
        <end position="419"/>
    </location>
</feature>
<feature type="region of interest" description="Disordered" evidence="1">
    <location>
        <begin position="410"/>
        <end position="442"/>
    </location>
</feature>
<dbReference type="CDD" id="cd00063">
    <property type="entry name" value="FN3"/>
    <property type="match status" value="1"/>
</dbReference>
<dbReference type="AlphaFoldDB" id="A0AAN0IWA1"/>
<keyword evidence="2" id="KW-0812">Transmembrane</keyword>
<feature type="chain" id="PRO_5042826718" description="Fibronectin type-III domain-containing protein" evidence="3">
    <location>
        <begin position="22"/>
        <end position="637"/>
    </location>
</feature>
<evidence type="ECO:0000256" key="3">
    <source>
        <dbReference type="SAM" id="SignalP"/>
    </source>
</evidence>